<keyword evidence="3" id="KW-0240">DNA-directed RNA polymerase</keyword>
<keyword evidence="3" id="KW-0804">Transcription</keyword>
<dbReference type="GO" id="GO:0003899">
    <property type="term" value="F:DNA-directed RNA polymerase activity"/>
    <property type="evidence" value="ECO:0007669"/>
    <property type="project" value="InterPro"/>
</dbReference>
<dbReference type="GO" id="GO:0000428">
    <property type="term" value="C:DNA-directed RNA polymerase complex"/>
    <property type="evidence" value="ECO:0007669"/>
    <property type="project" value="UniProtKB-KW"/>
</dbReference>
<dbReference type="GO" id="GO:0006351">
    <property type="term" value="P:DNA-templated transcription"/>
    <property type="evidence" value="ECO:0007669"/>
    <property type="project" value="InterPro"/>
</dbReference>
<sequence>MIPIKTHPTPKLTTLVCDLPPFRVIENAIWLNVCSKPLFGSAANHKFTYEMTESMFGRTEITSDVLPPANSKNLNEHGIVMVGTTVKKGDTLIGAVKPKDVPFELSPEEKLLHAIFGRCAENVKDDSIYYPFTDPGVVVSVNSIPLSWTDQRVRSLARADVCVNTMYSLEIGDILRDNQGNTGVISTISEGTVILPKQRDLHAVIHPSSTMVDQLHSIQHLYLWRYPSKSGLEQNFGYRLFAAANEKTGQNVNYIARMMGKKKCPPNLNDLVYLGKYALGELELCRETYAYEHKIEESENEMHNMVALIGYQHLSKHLFAEECLVEKFQDEYDDYAEDHYNDYDRDDDYENVPGQNPYEDHKGDEEYNDYEQYYE</sequence>
<gene>
    <name evidence="3" type="ORF">UABAM_00776</name>
</gene>
<name>A0A5S9III7_UABAM</name>
<keyword evidence="4" id="KW-1185">Reference proteome</keyword>
<dbReference type="Proteomes" id="UP000326354">
    <property type="component" value="Chromosome"/>
</dbReference>
<protein>
    <submittedName>
        <fullName evidence="3">DNA-directed RNA polymerase subunit beta</fullName>
    </submittedName>
</protein>
<evidence type="ECO:0000313" key="3">
    <source>
        <dbReference type="EMBL" id="BBM82433.1"/>
    </source>
</evidence>
<organism evidence="3 4">
    <name type="scientific">Uabimicrobium amorphum</name>
    <dbReference type="NCBI Taxonomy" id="2596890"/>
    <lineage>
        <taxon>Bacteria</taxon>
        <taxon>Pseudomonadati</taxon>
        <taxon>Planctomycetota</taxon>
        <taxon>Candidatus Uabimicrobiia</taxon>
        <taxon>Candidatus Uabimicrobiales</taxon>
        <taxon>Candidatus Uabimicrobiaceae</taxon>
        <taxon>Candidatus Uabimicrobium</taxon>
    </lineage>
</organism>
<dbReference type="InterPro" id="IPR007120">
    <property type="entry name" value="DNA-dir_RNAP_su2_dom"/>
</dbReference>
<dbReference type="AlphaFoldDB" id="A0A5S9III7"/>
<dbReference type="EMBL" id="AP019860">
    <property type="protein sequence ID" value="BBM82433.1"/>
    <property type="molecule type" value="Genomic_DNA"/>
</dbReference>
<evidence type="ECO:0000259" key="2">
    <source>
        <dbReference type="Pfam" id="PF00562"/>
    </source>
</evidence>
<feature type="region of interest" description="Disordered" evidence="1">
    <location>
        <begin position="337"/>
        <end position="375"/>
    </location>
</feature>
<dbReference type="RefSeq" id="WP_151966679.1">
    <property type="nucleotide sequence ID" value="NZ_AP019860.1"/>
</dbReference>
<dbReference type="KEGG" id="uam:UABAM_00776"/>
<evidence type="ECO:0000256" key="1">
    <source>
        <dbReference type="SAM" id="MobiDB-lite"/>
    </source>
</evidence>
<dbReference type="Pfam" id="PF00562">
    <property type="entry name" value="RNA_pol_Rpb2_6"/>
    <property type="match status" value="1"/>
</dbReference>
<feature type="compositionally biased region" description="Acidic residues" evidence="1">
    <location>
        <begin position="366"/>
        <end position="375"/>
    </location>
</feature>
<reference evidence="3 4" key="1">
    <citation type="submission" date="2019-08" db="EMBL/GenBank/DDBJ databases">
        <title>Complete genome sequence of Candidatus Uab amorphum.</title>
        <authorList>
            <person name="Shiratori T."/>
            <person name="Suzuki S."/>
            <person name="Kakizawa Y."/>
            <person name="Ishida K."/>
        </authorList>
    </citation>
    <scope>NUCLEOTIDE SEQUENCE [LARGE SCALE GENOMIC DNA]</scope>
    <source>
        <strain evidence="3 4">SRT547</strain>
    </source>
</reference>
<dbReference type="Gene3D" id="2.40.50.150">
    <property type="match status" value="1"/>
</dbReference>
<evidence type="ECO:0000313" key="4">
    <source>
        <dbReference type="Proteomes" id="UP000326354"/>
    </source>
</evidence>
<proteinExistence type="predicted"/>
<dbReference type="SUPFAM" id="SSF64484">
    <property type="entry name" value="beta and beta-prime subunits of DNA dependent RNA-polymerase"/>
    <property type="match status" value="1"/>
</dbReference>
<dbReference type="GO" id="GO:0003677">
    <property type="term" value="F:DNA binding"/>
    <property type="evidence" value="ECO:0007669"/>
    <property type="project" value="InterPro"/>
</dbReference>
<feature type="domain" description="DNA-directed RNA polymerase subunit 2 hybrid-binding" evidence="2">
    <location>
        <begin position="53"/>
        <end position="190"/>
    </location>
</feature>
<accession>A0A5S9III7</accession>
<dbReference type="InterPro" id="IPR014724">
    <property type="entry name" value="RNA_pol_RPB2_OB-fold"/>
</dbReference>